<comment type="caution">
    <text evidence="3">The sequence shown here is derived from an EMBL/GenBank/DDBJ whole genome shotgun (WGS) entry which is preliminary data.</text>
</comment>
<dbReference type="InterPro" id="IPR039422">
    <property type="entry name" value="MarR/SlyA-like"/>
</dbReference>
<name>A0ABP7DVN0_9ACTN</name>
<dbReference type="PANTHER" id="PTHR33164">
    <property type="entry name" value="TRANSCRIPTIONAL REGULATOR, MARR FAMILY"/>
    <property type="match status" value="1"/>
</dbReference>
<dbReference type="Gene3D" id="1.10.10.10">
    <property type="entry name" value="Winged helix-like DNA-binding domain superfamily/Winged helix DNA-binding domain"/>
    <property type="match status" value="1"/>
</dbReference>
<dbReference type="InterPro" id="IPR000835">
    <property type="entry name" value="HTH_MarR-typ"/>
</dbReference>
<evidence type="ECO:0000313" key="4">
    <source>
        <dbReference type="Proteomes" id="UP001500902"/>
    </source>
</evidence>
<dbReference type="SUPFAM" id="SSF46785">
    <property type="entry name" value="Winged helix' DNA-binding domain"/>
    <property type="match status" value="1"/>
</dbReference>
<evidence type="ECO:0000313" key="3">
    <source>
        <dbReference type="EMBL" id="GAA3708633.1"/>
    </source>
</evidence>
<feature type="region of interest" description="Disordered" evidence="1">
    <location>
        <begin position="153"/>
        <end position="174"/>
    </location>
</feature>
<dbReference type="Pfam" id="PF12802">
    <property type="entry name" value="MarR_2"/>
    <property type="match status" value="1"/>
</dbReference>
<proteinExistence type="predicted"/>
<organism evidence="3 4">
    <name type="scientific">Nonomuraea antimicrobica</name>
    <dbReference type="NCBI Taxonomy" id="561173"/>
    <lineage>
        <taxon>Bacteria</taxon>
        <taxon>Bacillati</taxon>
        <taxon>Actinomycetota</taxon>
        <taxon>Actinomycetes</taxon>
        <taxon>Streptosporangiales</taxon>
        <taxon>Streptosporangiaceae</taxon>
        <taxon>Nonomuraea</taxon>
    </lineage>
</organism>
<accession>A0ABP7DVN0</accession>
<dbReference type="PROSITE" id="PS50995">
    <property type="entry name" value="HTH_MARR_2"/>
    <property type="match status" value="1"/>
</dbReference>
<reference evidence="4" key="1">
    <citation type="journal article" date="2019" name="Int. J. Syst. Evol. Microbiol.">
        <title>The Global Catalogue of Microorganisms (GCM) 10K type strain sequencing project: providing services to taxonomists for standard genome sequencing and annotation.</title>
        <authorList>
            <consortium name="The Broad Institute Genomics Platform"/>
            <consortium name="The Broad Institute Genome Sequencing Center for Infectious Disease"/>
            <person name="Wu L."/>
            <person name="Ma J."/>
        </authorList>
    </citation>
    <scope>NUCLEOTIDE SEQUENCE [LARGE SCALE GENOMIC DNA]</scope>
    <source>
        <strain evidence="4">JCM 16904</strain>
    </source>
</reference>
<feature type="domain" description="HTH marR-type" evidence="2">
    <location>
        <begin position="12"/>
        <end position="148"/>
    </location>
</feature>
<dbReference type="InterPro" id="IPR036388">
    <property type="entry name" value="WH-like_DNA-bd_sf"/>
</dbReference>
<evidence type="ECO:0000256" key="1">
    <source>
        <dbReference type="SAM" id="MobiDB-lite"/>
    </source>
</evidence>
<dbReference type="EMBL" id="BAAAZP010000198">
    <property type="protein sequence ID" value="GAA3708633.1"/>
    <property type="molecule type" value="Genomic_DNA"/>
</dbReference>
<protein>
    <submittedName>
        <fullName evidence="3">MarR family transcriptional regulator</fullName>
    </submittedName>
</protein>
<keyword evidence="4" id="KW-1185">Reference proteome</keyword>
<dbReference type="PANTHER" id="PTHR33164:SF99">
    <property type="entry name" value="MARR FAMILY REGULATORY PROTEIN"/>
    <property type="match status" value="1"/>
</dbReference>
<dbReference type="Proteomes" id="UP001500902">
    <property type="component" value="Unassembled WGS sequence"/>
</dbReference>
<dbReference type="SMART" id="SM00347">
    <property type="entry name" value="HTH_MARR"/>
    <property type="match status" value="1"/>
</dbReference>
<evidence type="ECO:0000259" key="2">
    <source>
        <dbReference type="PROSITE" id="PS50995"/>
    </source>
</evidence>
<gene>
    <name evidence="3" type="ORF">GCM10022224_087690</name>
</gene>
<sequence length="174" mass="19417">MMGEPRWLTPEEAAVWKKYRTLRRELHLAQDRQLARDSGLSGADYALLAPLSESPEGVLRFRELALEVGWERSRLSHQLTRMEKRGLVTREACPGDARGAMIRLTRHGRDAIEAAAPQHVEAVRRLFFDPLTPGEMRVLEGFLDRMLAALEGESAAHPPNTSAGKAARPGFRPG</sequence>
<dbReference type="InterPro" id="IPR036390">
    <property type="entry name" value="WH_DNA-bd_sf"/>
</dbReference>